<dbReference type="SMART" id="SM00256">
    <property type="entry name" value="FBOX"/>
    <property type="match status" value="1"/>
</dbReference>
<gene>
    <name evidence="2" type="ORF">PIB30_061539</name>
</gene>
<evidence type="ECO:0000259" key="1">
    <source>
        <dbReference type="PROSITE" id="PS50181"/>
    </source>
</evidence>
<dbReference type="CDD" id="cd22157">
    <property type="entry name" value="F-box_AtFBW1-like"/>
    <property type="match status" value="1"/>
</dbReference>
<dbReference type="Gene3D" id="1.20.1280.50">
    <property type="match status" value="1"/>
</dbReference>
<protein>
    <recommendedName>
        <fullName evidence="1">F-box domain-containing protein</fullName>
    </recommendedName>
</protein>
<feature type="domain" description="F-box" evidence="1">
    <location>
        <begin position="1"/>
        <end position="45"/>
    </location>
</feature>
<proteinExistence type="predicted"/>
<dbReference type="PANTHER" id="PTHR31672:SF13">
    <property type="entry name" value="F-BOX PROTEIN CPR30-LIKE"/>
    <property type="match status" value="1"/>
</dbReference>
<keyword evidence="3" id="KW-1185">Reference proteome</keyword>
<dbReference type="InterPro" id="IPR001810">
    <property type="entry name" value="F-box_dom"/>
</dbReference>
<dbReference type="InterPro" id="IPR050796">
    <property type="entry name" value="SCF_F-box_component"/>
</dbReference>
<dbReference type="NCBIfam" id="TIGR01640">
    <property type="entry name" value="F_box_assoc_1"/>
    <property type="match status" value="1"/>
</dbReference>
<dbReference type="InterPro" id="IPR017451">
    <property type="entry name" value="F-box-assoc_interact_dom"/>
</dbReference>
<dbReference type="Pfam" id="PF07734">
    <property type="entry name" value="FBA_1"/>
    <property type="match status" value="1"/>
</dbReference>
<accession>A0ABU6QKD4</accession>
<evidence type="ECO:0000313" key="2">
    <source>
        <dbReference type="EMBL" id="MED6112419.1"/>
    </source>
</evidence>
<organism evidence="2 3">
    <name type="scientific">Stylosanthes scabra</name>
    <dbReference type="NCBI Taxonomy" id="79078"/>
    <lineage>
        <taxon>Eukaryota</taxon>
        <taxon>Viridiplantae</taxon>
        <taxon>Streptophyta</taxon>
        <taxon>Embryophyta</taxon>
        <taxon>Tracheophyta</taxon>
        <taxon>Spermatophyta</taxon>
        <taxon>Magnoliopsida</taxon>
        <taxon>eudicotyledons</taxon>
        <taxon>Gunneridae</taxon>
        <taxon>Pentapetalae</taxon>
        <taxon>rosids</taxon>
        <taxon>fabids</taxon>
        <taxon>Fabales</taxon>
        <taxon>Fabaceae</taxon>
        <taxon>Papilionoideae</taxon>
        <taxon>50 kb inversion clade</taxon>
        <taxon>dalbergioids sensu lato</taxon>
        <taxon>Dalbergieae</taxon>
        <taxon>Pterocarpus clade</taxon>
        <taxon>Stylosanthes</taxon>
    </lineage>
</organism>
<dbReference type="EMBL" id="JASCZI010000559">
    <property type="protein sequence ID" value="MED6112419.1"/>
    <property type="molecule type" value="Genomic_DNA"/>
</dbReference>
<dbReference type="PROSITE" id="PS50181">
    <property type="entry name" value="FBOX"/>
    <property type="match status" value="1"/>
</dbReference>
<reference evidence="2 3" key="1">
    <citation type="journal article" date="2023" name="Plants (Basel)">
        <title>Bridging the Gap: Combining Genomics and Transcriptomics Approaches to Understand Stylosanthes scabra, an Orphan Legume from the Brazilian Caatinga.</title>
        <authorList>
            <person name="Ferreira-Neto J.R.C."/>
            <person name="da Silva M.D."/>
            <person name="Binneck E."/>
            <person name="de Melo N.F."/>
            <person name="da Silva R.H."/>
            <person name="de Melo A.L.T.M."/>
            <person name="Pandolfi V."/>
            <person name="Bustamante F.O."/>
            <person name="Brasileiro-Vidal A.C."/>
            <person name="Benko-Iseppon A.M."/>
        </authorList>
    </citation>
    <scope>NUCLEOTIDE SEQUENCE [LARGE SCALE GENOMIC DNA]</scope>
    <source>
        <tissue evidence="2">Leaves</tissue>
    </source>
</reference>
<comment type="caution">
    <text evidence="2">The sequence shown here is derived from an EMBL/GenBank/DDBJ whole genome shotgun (WGS) entry which is preliminary data.</text>
</comment>
<dbReference type="PANTHER" id="PTHR31672">
    <property type="entry name" value="BNACNNG10540D PROTEIN"/>
    <property type="match status" value="1"/>
</dbReference>
<dbReference type="InterPro" id="IPR006527">
    <property type="entry name" value="F-box-assoc_dom_typ1"/>
</dbReference>
<sequence>MKQEALPLELVERILLFLPVKSLIRFRCVSKQWLSLISDSRFAKLHYDSAEAAPTNKNTRVLYLSSEVPEARYVDVEASIRCDYAIQLPLSCRHRRINIVGSCRGFILLQTCVNGTKFLLWNPVTGSHKAVPYPTDDPNVPWTGFHEADHIWDGFGYDESTDDYFIVLGWVEGYYCTPHWLYFSVRTNSWKEIECGHPQSAISDYPPLFCNGAIHWLAVTVGDFKLVIDAFDLAGRNLSVISLPKHIQGCSNERRLVLLDGCLGISYLLAQDRKTEIFIMKEYKVESSWTKLDIVLPCDYYDINPVCFTNGGELVGTKYKKWLEVSNNEKLVKVSNDGALMESQTINCSHSYSKMVMFTESLLSIPDEFGGTGEDQGK</sequence>
<dbReference type="InterPro" id="IPR036047">
    <property type="entry name" value="F-box-like_dom_sf"/>
</dbReference>
<dbReference type="SUPFAM" id="SSF81383">
    <property type="entry name" value="F-box domain"/>
    <property type="match status" value="1"/>
</dbReference>
<dbReference type="Pfam" id="PF00646">
    <property type="entry name" value="F-box"/>
    <property type="match status" value="1"/>
</dbReference>
<name>A0ABU6QKD4_9FABA</name>
<evidence type="ECO:0000313" key="3">
    <source>
        <dbReference type="Proteomes" id="UP001341840"/>
    </source>
</evidence>
<dbReference type="Proteomes" id="UP001341840">
    <property type="component" value="Unassembled WGS sequence"/>
</dbReference>